<evidence type="ECO:0000313" key="3">
    <source>
        <dbReference type="Proteomes" id="UP000593758"/>
    </source>
</evidence>
<gene>
    <name evidence="2" type="ORF">IM660_17840</name>
</gene>
<organism evidence="2 3">
    <name type="scientific">Ruania alkalisoli</name>
    <dbReference type="NCBI Taxonomy" id="2779775"/>
    <lineage>
        <taxon>Bacteria</taxon>
        <taxon>Bacillati</taxon>
        <taxon>Actinomycetota</taxon>
        <taxon>Actinomycetes</taxon>
        <taxon>Micrococcales</taxon>
        <taxon>Ruaniaceae</taxon>
        <taxon>Ruania</taxon>
    </lineage>
</organism>
<name>A0A7M1STI0_9MICO</name>
<evidence type="ECO:0000313" key="2">
    <source>
        <dbReference type="EMBL" id="QOR70427.1"/>
    </source>
</evidence>
<dbReference type="KEGG" id="halt:IM660_17840"/>
<dbReference type="Proteomes" id="UP000593758">
    <property type="component" value="Chromosome"/>
</dbReference>
<keyword evidence="3" id="KW-1185">Reference proteome</keyword>
<protein>
    <submittedName>
        <fullName evidence="2">Uncharacterized protein</fullName>
    </submittedName>
</protein>
<reference evidence="2 3" key="1">
    <citation type="submission" date="2020-10" db="EMBL/GenBank/DDBJ databases">
        <title>Haloactinobacterium sp. RN3S43, a bacterium isolated from saline soil.</title>
        <authorList>
            <person name="Sun J.-Q."/>
        </authorList>
    </citation>
    <scope>NUCLEOTIDE SEQUENCE [LARGE SCALE GENOMIC DNA]</scope>
    <source>
        <strain evidence="2 3">RN3S43</strain>
    </source>
</reference>
<keyword evidence="1" id="KW-0175">Coiled coil</keyword>
<dbReference type="RefSeq" id="WP_193497108.1">
    <property type="nucleotide sequence ID" value="NZ_CP063169.1"/>
</dbReference>
<feature type="coiled-coil region" evidence="1">
    <location>
        <begin position="28"/>
        <end position="55"/>
    </location>
</feature>
<accession>A0A7M1STI0</accession>
<sequence>MDSLTFRTRVMEIQAELSDMDPTDPGTVERATELADELDVLAAEQRERANQLAARAFEQQVAATGVDTPLEKVGEAVDHVTGTDGTDDPR</sequence>
<dbReference type="AlphaFoldDB" id="A0A7M1STI0"/>
<dbReference type="EMBL" id="CP063169">
    <property type="protein sequence ID" value="QOR70427.1"/>
    <property type="molecule type" value="Genomic_DNA"/>
</dbReference>
<proteinExistence type="predicted"/>
<evidence type="ECO:0000256" key="1">
    <source>
        <dbReference type="SAM" id="Coils"/>
    </source>
</evidence>